<reference evidence="13" key="2">
    <citation type="submission" date="2013-03" db="EMBL/GenBank/DDBJ databases">
        <title>The Genome Sequence of Oribacterium sp. ACB1.</title>
        <authorList>
            <consortium name="The Broad Institute Genomics Platform"/>
            <consortium name="The Broad Institute Genome Sequencing Center for Infectious Disease"/>
            <person name="Earl A."/>
            <person name="Ward D."/>
            <person name="Feldgarden M."/>
            <person name="Gevers D."/>
            <person name="Sizova M."/>
            <person name="Hazen A."/>
            <person name="Epstein S."/>
            <person name="Walker B."/>
            <person name="Young S."/>
            <person name="Zeng Q."/>
            <person name="Gargeya S."/>
            <person name="Fitzgerald M."/>
            <person name="Haas B."/>
            <person name="Abouelleil A."/>
            <person name="Allen A.W."/>
            <person name="Alvarado L."/>
            <person name="Arachchi H.M."/>
            <person name="Berlin A.M."/>
            <person name="Chapman S.B."/>
            <person name="Gainer-Dewar J."/>
            <person name="Goldberg J."/>
            <person name="Griggs A."/>
            <person name="Gujja S."/>
            <person name="Hansen M."/>
            <person name="Howarth C."/>
            <person name="Imamovic A."/>
            <person name="Ireland A."/>
            <person name="Larimer J."/>
            <person name="McCowan C."/>
            <person name="Murphy C."/>
            <person name="Pearson M."/>
            <person name="Poon T.W."/>
            <person name="Priest M."/>
            <person name="Roberts A."/>
            <person name="Saif S."/>
            <person name="Shea T."/>
            <person name="Sisk P."/>
            <person name="Sykes S."/>
            <person name="Wortman J."/>
            <person name="Nusbaum C."/>
            <person name="Birren B."/>
        </authorList>
    </citation>
    <scope>NUCLEOTIDE SEQUENCE [LARGE SCALE GENOMIC DNA]</scope>
    <source>
        <strain evidence="13">ACB1</strain>
    </source>
</reference>
<keyword evidence="7" id="KW-0067">ATP-binding</keyword>
<comment type="subcellular location">
    <subcellularLocation>
        <location evidence="2">Cell membrane</location>
        <topology evidence="2">Multi-pass membrane protein</topology>
    </subcellularLocation>
    <subcellularLocation>
        <location evidence="1">Cell membrane</location>
        <topology evidence="1">Peripheral membrane protein</topology>
    </subcellularLocation>
</comment>
<keyword evidence="8 10" id="KW-1133">Transmembrane helix</keyword>
<dbReference type="InterPro" id="IPR027417">
    <property type="entry name" value="P-loop_NTPase"/>
</dbReference>
<dbReference type="InterPro" id="IPR015856">
    <property type="entry name" value="ABC_transpr_CbiO/EcfA_su"/>
</dbReference>
<accession>G9WKD1</accession>
<dbReference type="EMBL" id="AFZC02000002">
    <property type="protein sequence ID" value="EHL13773.1"/>
    <property type="molecule type" value="Genomic_DNA"/>
</dbReference>
<reference evidence="13" key="1">
    <citation type="submission" date="2011-08" db="EMBL/GenBank/DDBJ databases">
        <authorList>
            <consortium name="The Broad Institute Genome Sequencing Platform"/>
            <person name="Earl A."/>
            <person name="Ward D."/>
            <person name="Feldgarden M."/>
            <person name="Gevers D."/>
            <person name="Sizova M."/>
            <person name="Hazen A."/>
            <person name="Epstein S."/>
            <person name="Young S.K."/>
            <person name="Zeng Q."/>
            <person name="Gargeya S."/>
            <person name="Fitzgerald M."/>
            <person name="Haas B."/>
            <person name="Abouelleil A."/>
            <person name="Alvarado L."/>
            <person name="Arachchi H.M."/>
            <person name="Berlin A."/>
            <person name="Brown A."/>
            <person name="Chapman S.B."/>
            <person name="Chen Z."/>
            <person name="Dunbar C."/>
            <person name="Freedman E."/>
            <person name="Gearin G."/>
            <person name="Gellesch M."/>
            <person name="Goldberg J."/>
            <person name="Griggs A."/>
            <person name="Gujja S."/>
            <person name="Heiman D."/>
            <person name="Howarth C."/>
            <person name="Larson L."/>
            <person name="Lui A."/>
            <person name="MacDonald P.J.P."/>
            <person name="Montmayeur A."/>
            <person name="Murphy C."/>
            <person name="Neiman D."/>
            <person name="Pearson M."/>
            <person name="Priest M."/>
            <person name="Roberts A."/>
            <person name="Saif S."/>
            <person name="Shea T."/>
            <person name="Shenoy N."/>
            <person name="Sisk P."/>
            <person name="Stolte C."/>
            <person name="Sykes S."/>
            <person name="Wortman J."/>
            <person name="Nusbaum C."/>
            <person name="Birren B."/>
        </authorList>
    </citation>
    <scope>NUCLEOTIDE SEQUENCE</scope>
    <source>
        <strain evidence="13">ACB1</strain>
    </source>
</reference>
<feature type="transmembrane region" description="Helical" evidence="10">
    <location>
        <begin position="748"/>
        <end position="771"/>
    </location>
</feature>
<dbReference type="GO" id="GO:0016887">
    <property type="term" value="F:ATP hydrolysis activity"/>
    <property type="evidence" value="ECO:0007669"/>
    <property type="project" value="InterPro"/>
</dbReference>
<dbReference type="SUPFAM" id="SSF52540">
    <property type="entry name" value="P-loop containing nucleoside triphosphate hydrolases"/>
    <property type="match status" value="3"/>
</dbReference>
<dbReference type="GO" id="GO:0005524">
    <property type="term" value="F:ATP binding"/>
    <property type="evidence" value="ECO:0007669"/>
    <property type="project" value="UniProtKB-KW"/>
</dbReference>
<dbReference type="InterPro" id="IPR003439">
    <property type="entry name" value="ABC_transporter-like_ATP-bd"/>
</dbReference>
<dbReference type="Pfam" id="PF00664">
    <property type="entry name" value="ABC_membrane"/>
    <property type="match status" value="1"/>
</dbReference>
<dbReference type="PROSITE" id="PS50929">
    <property type="entry name" value="ABC_TM1F"/>
    <property type="match status" value="1"/>
</dbReference>
<feature type="transmembrane region" description="Helical" evidence="10">
    <location>
        <begin position="783"/>
        <end position="806"/>
    </location>
</feature>
<dbReference type="SMART" id="SM00382">
    <property type="entry name" value="AAA"/>
    <property type="match status" value="3"/>
</dbReference>
<evidence type="ECO:0000259" key="12">
    <source>
        <dbReference type="PROSITE" id="PS50929"/>
    </source>
</evidence>
<name>G9WKD1_9FIRM</name>
<dbReference type="Gene3D" id="3.40.50.300">
    <property type="entry name" value="P-loop containing nucleotide triphosphate hydrolases"/>
    <property type="match status" value="3"/>
</dbReference>
<dbReference type="CDD" id="cd03225">
    <property type="entry name" value="ABC_cobalt_CbiO_domain1"/>
    <property type="match status" value="1"/>
</dbReference>
<dbReference type="NCBIfam" id="NF010167">
    <property type="entry name" value="PRK13648.1"/>
    <property type="match status" value="3"/>
</dbReference>
<evidence type="ECO:0000256" key="6">
    <source>
        <dbReference type="ARBA" id="ARBA00022741"/>
    </source>
</evidence>
<dbReference type="GO" id="GO:0005886">
    <property type="term" value="C:plasma membrane"/>
    <property type="evidence" value="ECO:0007669"/>
    <property type="project" value="UniProtKB-SubCell"/>
</dbReference>
<feature type="domain" description="ABC transporter" evidence="11">
    <location>
        <begin position="840"/>
        <end position="1075"/>
    </location>
</feature>
<keyword evidence="5 10" id="KW-0812">Transmembrane</keyword>
<dbReference type="InterPro" id="IPR003593">
    <property type="entry name" value="AAA+_ATPase"/>
</dbReference>
<dbReference type="FunFam" id="3.40.50.300:FF:000221">
    <property type="entry name" value="Multidrug ABC transporter ATP-binding protein"/>
    <property type="match status" value="1"/>
</dbReference>
<evidence type="ECO:0000256" key="2">
    <source>
        <dbReference type="ARBA" id="ARBA00004651"/>
    </source>
</evidence>
<dbReference type="SUPFAM" id="SSF90123">
    <property type="entry name" value="ABC transporter transmembrane region"/>
    <property type="match status" value="1"/>
</dbReference>
<dbReference type="RefSeq" id="WP_009535677.1">
    <property type="nucleotide sequence ID" value="NZ_KE148312.1"/>
</dbReference>
<gene>
    <name evidence="13" type="ORF">HMPREF9625_01838</name>
</gene>
<dbReference type="PROSITE" id="PS50893">
    <property type="entry name" value="ABC_TRANSPORTER_2"/>
    <property type="match status" value="3"/>
</dbReference>
<evidence type="ECO:0000256" key="9">
    <source>
        <dbReference type="ARBA" id="ARBA00023136"/>
    </source>
</evidence>
<evidence type="ECO:0000256" key="10">
    <source>
        <dbReference type="SAM" id="Phobius"/>
    </source>
</evidence>
<dbReference type="AlphaFoldDB" id="G9WKD1"/>
<keyword evidence="4" id="KW-1003">Cell membrane</keyword>
<evidence type="ECO:0000256" key="7">
    <source>
        <dbReference type="ARBA" id="ARBA00022840"/>
    </source>
</evidence>
<dbReference type="STRING" id="796943.HMPREF9625_01838"/>
<keyword evidence="9 10" id="KW-0472">Membrane</keyword>
<dbReference type="PANTHER" id="PTHR24221">
    <property type="entry name" value="ATP-BINDING CASSETTE SUB-FAMILY B"/>
    <property type="match status" value="1"/>
</dbReference>
<evidence type="ECO:0000313" key="13">
    <source>
        <dbReference type="EMBL" id="EHL13773.1"/>
    </source>
</evidence>
<dbReference type="PANTHER" id="PTHR24221:SF397">
    <property type="entry name" value="ABC TRANSPORTER, ATP-BINDING TRANSMEMBRANE PROTEIN"/>
    <property type="match status" value="1"/>
</dbReference>
<evidence type="ECO:0000256" key="1">
    <source>
        <dbReference type="ARBA" id="ARBA00004202"/>
    </source>
</evidence>
<dbReference type="Gene3D" id="1.20.1560.10">
    <property type="entry name" value="ABC transporter type 1, transmembrane domain"/>
    <property type="match status" value="1"/>
</dbReference>
<evidence type="ECO:0000259" key="11">
    <source>
        <dbReference type="PROSITE" id="PS50893"/>
    </source>
</evidence>
<feature type="domain" description="ABC transporter" evidence="11">
    <location>
        <begin position="271"/>
        <end position="493"/>
    </location>
</feature>
<keyword evidence="3" id="KW-0813">Transport</keyword>
<feature type="domain" description="ABC transmembrane type-1" evidence="12">
    <location>
        <begin position="522"/>
        <end position="763"/>
    </location>
</feature>
<dbReference type="HOGENOM" id="CLU_009452_0_0_9"/>
<feature type="transmembrane region" description="Helical" evidence="10">
    <location>
        <begin position="562"/>
        <end position="583"/>
    </location>
</feature>
<dbReference type="InterPro" id="IPR039421">
    <property type="entry name" value="Type_1_exporter"/>
</dbReference>
<feature type="transmembrane region" description="Helical" evidence="10">
    <location>
        <begin position="522"/>
        <end position="542"/>
    </location>
</feature>
<dbReference type="InterPro" id="IPR011527">
    <property type="entry name" value="ABC1_TM_dom"/>
</dbReference>
<protein>
    <recommendedName>
        <fullName evidence="15">ABC transporter</fullName>
    </recommendedName>
</protein>
<dbReference type="PATRIC" id="fig|796943.3.peg.186"/>
<organism evidence="13 14">
    <name type="scientific">Oribacterium parvum ACB1</name>
    <dbReference type="NCBI Taxonomy" id="796943"/>
    <lineage>
        <taxon>Bacteria</taxon>
        <taxon>Bacillati</taxon>
        <taxon>Bacillota</taxon>
        <taxon>Clostridia</taxon>
        <taxon>Lachnospirales</taxon>
        <taxon>Lachnospiraceae</taxon>
        <taxon>Oribacterium</taxon>
    </lineage>
</organism>
<dbReference type="GO" id="GO:0140359">
    <property type="term" value="F:ABC-type transporter activity"/>
    <property type="evidence" value="ECO:0007669"/>
    <property type="project" value="InterPro"/>
</dbReference>
<keyword evidence="6" id="KW-0547">Nucleotide-binding</keyword>
<proteinExistence type="predicted"/>
<evidence type="ECO:0000313" key="14">
    <source>
        <dbReference type="Proteomes" id="UP000018461"/>
    </source>
</evidence>
<dbReference type="Pfam" id="PF00005">
    <property type="entry name" value="ABC_tran"/>
    <property type="match status" value="3"/>
</dbReference>
<feature type="domain" description="ABC transporter" evidence="11">
    <location>
        <begin position="2"/>
        <end position="246"/>
    </location>
</feature>
<dbReference type="Proteomes" id="UP000018461">
    <property type="component" value="Unassembled WGS sequence"/>
</dbReference>
<dbReference type="InterPro" id="IPR017871">
    <property type="entry name" value="ABC_transporter-like_CS"/>
</dbReference>
<keyword evidence="14" id="KW-1185">Reference proteome</keyword>
<sequence length="1109" mass="122676">MVTFENVSFSYQTGMETPASSVVLKDVNLHIKKGECIVLCGKSGCGKTTMLRLVNGLAPHFYAGNLQGAVRVHGMDIPSSDLPKISRFVGSVFQNPRTQFFHMDTTGEMAFNLENQNMPREKMKKRLEEVAYHLHLEELLERDIFELSGGEKQQIACGSVYASLPEVVVLDEPSSNLDMESIQKLQKLIRTMKEDGKTILMSEHRLWYLSGMTDRYILMDNGRIIREYEPKEINALTQQERTALGLRAVNPQQLHIMPETANRNLNQEPAIEIHGLTFNRGQRQVLDIRHLAIPKGAIVAVIGENGAGKSTLSLCLAGLLRHNGTIMIEGKTVPNKRLPETAFLVMQEAGHQLFSDSVMGELTLNNPSLTEEQAQAVLRELGLAGLENRHPGSLSGGQQQRLALATAICNRRPVMLYDEPTSGQDGDNLLRTVEIIRKANENAVCSLIVSHDPELIARCATHILHIHAGEVKKLLPLDERGNIYMWKVFREDAQIRKPQKTGIPRLLEFTAPFGPMLFLSQLLAGASALLLLAPFLCVYFAARELLDFLLGGSIDASALAYWGLWALGFELAGLIVNFIALLLSHKAAFHTEQNLKMAVLEHLSRLPLGYFEENNSGKLRKIIDENSKQTESYLAHQLPDLVGAQVSMAAAALLMLAVDWRIGLPVLVLMMIGFAFQMSMMGEETMNFMKRYQDAQEDMSHEAVEYVRGISVIKIFGQSVHSLRRFKEAIHAYRDDALAYTMACKPGYVAFNTVVNSSFLALIPAALIGMAAAADLETFAQNFLFYLIFAPACAAMLNKLMYLTNYKMQAVESMRRIDEILLTREQAEPREFKLPQGNDVRFDHVTFTYPTGEGPAISDVSFLAKGGTVTALVGHSGSGKSTIGSLIPRFYDIQEGCISIGGVALSSMNRKALMERVAFVFQNPKLLKASIEENVRGGKKNAAAEDILNALHLAGCDDILEKLPDGIHTMIGGKGVYLSGGEIQRLAIARAILKDAPIIVLDEATAFADPENEAQIQQALKELTKNKTVIMIAHRLSTITDADQIIVMKGGQIAEYGRHEELAARQGEYARMWTEYQKSIRWQMDNAGNTAGVHHDALKSGQEQEAASC</sequence>
<evidence type="ECO:0000256" key="3">
    <source>
        <dbReference type="ARBA" id="ARBA00022448"/>
    </source>
</evidence>
<evidence type="ECO:0000256" key="8">
    <source>
        <dbReference type="ARBA" id="ARBA00022989"/>
    </source>
</evidence>
<evidence type="ECO:0000256" key="4">
    <source>
        <dbReference type="ARBA" id="ARBA00022475"/>
    </source>
</evidence>
<evidence type="ECO:0008006" key="15">
    <source>
        <dbReference type="Google" id="ProtNLM"/>
    </source>
</evidence>
<dbReference type="InterPro" id="IPR036640">
    <property type="entry name" value="ABC1_TM_sf"/>
</dbReference>
<feature type="transmembrane region" description="Helical" evidence="10">
    <location>
        <begin position="662"/>
        <end position="681"/>
    </location>
</feature>
<comment type="caution">
    <text evidence="13">The sequence shown here is derived from an EMBL/GenBank/DDBJ whole genome shotgun (WGS) entry which is preliminary data.</text>
</comment>
<evidence type="ECO:0000256" key="5">
    <source>
        <dbReference type="ARBA" id="ARBA00022692"/>
    </source>
</evidence>
<dbReference type="PROSITE" id="PS00211">
    <property type="entry name" value="ABC_TRANSPORTER_1"/>
    <property type="match status" value="2"/>
</dbReference>